<accession>A0A6B9G7K6</accession>
<dbReference type="InterPro" id="IPR016205">
    <property type="entry name" value="Glycerol_DH"/>
</dbReference>
<keyword evidence="6" id="KW-0614">Plasmid</keyword>
<evidence type="ECO:0000256" key="2">
    <source>
        <dbReference type="ARBA" id="ARBA00023002"/>
    </source>
</evidence>
<reference evidence="6 7" key="1">
    <citation type="submission" date="2017-11" db="EMBL/GenBank/DDBJ databases">
        <title>Genome sequence of Pantoea cypripedii NE1.</title>
        <authorList>
            <person name="Nascimento F.X."/>
        </authorList>
    </citation>
    <scope>NUCLEOTIDE SEQUENCE [LARGE SCALE GENOMIC DNA]</scope>
    <source>
        <strain evidence="6 7">NE1</strain>
        <plasmid evidence="7">pne1b</plasmid>
    </source>
</reference>
<evidence type="ECO:0000256" key="1">
    <source>
        <dbReference type="ARBA" id="ARBA00022723"/>
    </source>
</evidence>
<sequence length="359" mass="39157">MFAIKSPQTYHHQPGLRARVGELLAVHATEIAIITSPKAWQAVNPQLENSLRDAGIRWQVNFLTTECTDAAIETHLTAVRAQNATLVLGIGGGRVLDCAKAIANLIGDIVLVTLPTVAATCAAWSPVSIIYNAHGGHVRSQPLSRMPLMVLVDSEVIAQNDVRYLKAGIVDALAKWYEFRPYKQKNDDSLALNLKIQAAKLAVETFDKYGAQAVLDNARHEVTPALIKVIDANIAAAGMANSMRDETPAPGVAHAIHNRFTHQPELHDWLHGEKVGFGLLVQSLMESDSGEPDPQLLALLRQYDAPLVLPELKGNRDEILSAIACEVKFSAENAARLPFSMTAEHIEKALRATENQHYS</sequence>
<comment type="cofactor">
    <cofactor evidence="3">
        <name>Zn(2+)</name>
        <dbReference type="ChEBI" id="CHEBI:29105"/>
    </cofactor>
    <text evidence="3">Binds 1 zinc ion per subunit.</text>
</comment>
<dbReference type="AlphaFoldDB" id="A0A6B9G7K6"/>
<feature type="binding site" evidence="4">
    <location>
        <position position="125"/>
    </location>
    <ligand>
        <name>NAD(+)</name>
        <dbReference type="ChEBI" id="CHEBI:57540"/>
    </ligand>
</feature>
<protein>
    <submittedName>
        <fullName evidence="6">Oxidoreductase</fullName>
    </submittedName>
</protein>
<name>A0A6B9G7K6_PANCY</name>
<feature type="binding site" evidence="3">
    <location>
        <position position="171"/>
    </location>
    <ligand>
        <name>glycerol</name>
        <dbReference type="ChEBI" id="CHEBI:17754"/>
    </ligand>
</feature>
<evidence type="ECO:0000313" key="6">
    <source>
        <dbReference type="EMBL" id="QGY33138.1"/>
    </source>
</evidence>
<feature type="domain" description="Alcohol dehydrogenase iron-type/glycerol dehydrogenase GldA" evidence="5">
    <location>
        <begin position="7"/>
        <end position="153"/>
    </location>
</feature>
<evidence type="ECO:0000313" key="7">
    <source>
        <dbReference type="Proteomes" id="UP000502005"/>
    </source>
</evidence>
<gene>
    <name evidence="6" type="ORF">CUN67_29940</name>
</gene>
<dbReference type="Pfam" id="PF00465">
    <property type="entry name" value="Fe-ADH"/>
    <property type="match status" value="1"/>
</dbReference>
<keyword evidence="2" id="KW-0560">Oxidoreductase</keyword>
<dbReference type="EMBL" id="CP024770">
    <property type="protein sequence ID" value="QGY33138.1"/>
    <property type="molecule type" value="Genomic_DNA"/>
</dbReference>
<dbReference type="Gene3D" id="1.20.1090.10">
    <property type="entry name" value="Dehydroquinate synthase-like - alpha domain"/>
    <property type="match status" value="1"/>
</dbReference>
<feature type="binding site" evidence="4">
    <location>
        <position position="131"/>
    </location>
    <ligand>
        <name>NAD(+)</name>
        <dbReference type="ChEBI" id="CHEBI:57540"/>
    </ligand>
</feature>
<dbReference type="GO" id="GO:0046872">
    <property type="term" value="F:metal ion binding"/>
    <property type="evidence" value="ECO:0007669"/>
    <property type="project" value="UniProtKB-KW"/>
</dbReference>
<dbReference type="PANTHER" id="PTHR43616:SF3">
    <property type="entry name" value="HYDROXYCARBOXYLATE DEHYDROGENASE A"/>
    <property type="match status" value="1"/>
</dbReference>
<dbReference type="InterPro" id="IPR001670">
    <property type="entry name" value="ADH_Fe/GldA"/>
</dbReference>
<dbReference type="Gene3D" id="3.40.50.1970">
    <property type="match status" value="1"/>
</dbReference>
<dbReference type="SUPFAM" id="SSF56796">
    <property type="entry name" value="Dehydroquinate synthase-like"/>
    <property type="match status" value="1"/>
</dbReference>
<dbReference type="GO" id="GO:0016614">
    <property type="term" value="F:oxidoreductase activity, acting on CH-OH group of donors"/>
    <property type="evidence" value="ECO:0007669"/>
    <property type="project" value="InterPro"/>
</dbReference>
<proteinExistence type="predicted"/>
<dbReference type="RefSeq" id="WP_208719280.1">
    <property type="nucleotide sequence ID" value="NZ_CP024770.1"/>
</dbReference>
<geneLocation type="plasmid" evidence="7">
    <name>pne1b</name>
</geneLocation>
<feature type="binding site" evidence="4">
    <location>
        <begin position="93"/>
        <end position="97"/>
    </location>
    <ligand>
        <name>NAD(+)</name>
        <dbReference type="ChEBI" id="CHEBI:57540"/>
    </ligand>
</feature>
<keyword evidence="4" id="KW-0520">NAD</keyword>
<keyword evidence="3" id="KW-0862">Zinc</keyword>
<keyword evidence="1 3" id="KW-0479">Metal-binding</keyword>
<evidence type="ECO:0000256" key="3">
    <source>
        <dbReference type="PIRSR" id="PIRSR000112-1"/>
    </source>
</evidence>
<dbReference type="CDD" id="cd08550">
    <property type="entry name" value="GlyDH-like"/>
    <property type="match status" value="1"/>
</dbReference>
<dbReference type="Proteomes" id="UP000502005">
    <property type="component" value="Plasmid pNE1B"/>
</dbReference>
<dbReference type="PANTHER" id="PTHR43616">
    <property type="entry name" value="GLYCEROL DEHYDROGENASE"/>
    <property type="match status" value="1"/>
</dbReference>
<evidence type="ECO:0000256" key="4">
    <source>
        <dbReference type="PIRSR" id="PIRSR000112-3"/>
    </source>
</evidence>
<evidence type="ECO:0000259" key="5">
    <source>
        <dbReference type="Pfam" id="PF00465"/>
    </source>
</evidence>
<dbReference type="PIRSF" id="PIRSF000112">
    <property type="entry name" value="Glycerol_dehydrogenase"/>
    <property type="match status" value="1"/>
</dbReference>
<feature type="binding site" evidence="3">
    <location>
        <position position="271"/>
    </location>
    <ligand>
        <name>glycerol</name>
        <dbReference type="ChEBI" id="CHEBI:17754"/>
    </ligand>
</feature>
<feature type="binding site" evidence="3">
    <location>
        <position position="254"/>
    </location>
    <ligand>
        <name>glycerol</name>
        <dbReference type="ChEBI" id="CHEBI:17754"/>
    </ligand>
</feature>
<organism evidence="6 7">
    <name type="scientific">Pantoea cypripedii</name>
    <name type="common">Pectobacterium cypripedii</name>
    <name type="synonym">Erwinia cypripedii</name>
    <dbReference type="NCBI Taxonomy" id="55209"/>
    <lineage>
        <taxon>Bacteria</taxon>
        <taxon>Pseudomonadati</taxon>
        <taxon>Pseudomonadota</taxon>
        <taxon>Gammaproteobacteria</taxon>
        <taxon>Enterobacterales</taxon>
        <taxon>Erwiniaceae</taxon>
        <taxon>Pantoea</taxon>
    </lineage>
</organism>